<dbReference type="PANTHER" id="PTHR12558:SF13">
    <property type="entry name" value="CELL DIVISION CYCLE PROTEIN 27 HOMOLOG"/>
    <property type="match status" value="1"/>
</dbReference>
<keyword evidence="1" id="KW-0802">TPR repeat</keyword>
<dbReference type="Proteomes" id="UP001500067">
    <property type="component" value="Unassembled WGS sequence"/>
</dbReference>
<evidence type="ECO:0000256" key="1">
    <source>
        <dbReference type="PROSITE-ProRule" id="PRU00339"/>
    </source>
</evidence>
<gene>
    <name evidence="3" type="ORF">GCM10023093_08500</name>
</gene>
<comment type="caution">
    <text evidence="3">The sequence shown here is derived from an EMBL/GenBank/DDBJ whole genome shotgun (WGS) entry which is preliminary data.</text>
</comment>
<dbReference type="InterPro" id="IPR011990">
    <property type="entry name" value="TPR-like_helical_dom_sf"/>
</dbReference>
<reference evidence="4" key="1">
    <citation type="journal article" date="2019" name="Int. J. Syst. Evol. Microbiol.">
        <title>The Global Catalogue of Microorganisms (GCM) 10K type strain sequencing project: providing services to taxonomists for standard genome sequencing and annotation.</title>
        <authorList>
            <consortium name="The Broad Institute Genomics Platform"/>
            <consortium name="The Broad Institute Genome Sequencing Center for Infectious Disease"/>
            <person name="Wu L."/>
            <person name="Ma J."/>
        </authorList>
    </citation>
    <scope>NUCLEOTIDE SEQUENCE [LARGE SCALE GENOMIC DNA]</scope>
    <source>
        <strain evidence="4">JCM 32105</strain>
    </source>
</reference>
<keyword evidence="4" id="KW-1185">Reference proteome</keyword>
<dbReference type="SUPFAM" id="SSF48452">
    <property type="entry name" value="TPR-like"/>
    <property type="match status" value="2"/>
</dbReference>
<feature type="chain" id="PRO_5047398370" description="Tetratricopeptide repeat protein" evidence="2">
    <location>
        <begin position="24"/>
        <end position="539"/>
    </location>
</feature>
<proteinExistence type="predicted"/>
<evidence type="ECO:0000313" key="3">
    <source>
        <dbReference type="EMBL" id="GAA4462262.1"/>
    </source>
</evidence>
<dbReference type="PROSITE" id="PS50005">
    <property type="entry name" value="TPR"/>
    <property type="match status" value="1"/>
</dbReference>
<feature type="repeat" description="TPR" evidence="1">
    <location>
        <begin position="192"/>
        <end position="225"/>
    </location>
</feature>
<evidence type="ECO:0008006" key="5">
    <source>
        <dbReference type="Google" id="ProtNLM"/>
    </source>
</evidence>
<dbReference type="InterPro" id="IPR019734">
    <property type="entry name" value="TPR_rpt"/>
</dbReference>
<protein>
    <recommendedName>
        <fullName evidence="5">Tetratricopeptide repeat protein</fullName>
    </recommendedName>
</protein>
<accession>A0ABP8NAX3</accession>
<dbReference type="Gene3D" id="1.25.40.10">
    <property type="entry name" value="Tetratricopeptide repeat domain"/>
    <property type="match status" value="3"/>
</dbReference>
<dbReference type="SMART" id="SM00028">
    <property type="entry name" value="TPR"/>
    <property type="match status" value="4"/>
</dbReference>
<name>A0ABP8NAX3_9BACT</name>
<evidence type="ECO:0000256" key="2">
    <source>
        <dbReference type="SAM" id="SignalP"/>
    </source>
</evidence>
<keyword evidence="2" id="KW-0732">Signal</keyword>
<sequence>MKYNMKKVVMMLAFAGFGFGAIAQDATVKNGIKMYYYKKYKSAESVLAPLAEKDPLANYYLGLSYLEEGNLQQAQAIFGKYPEDLANMSGMVRFAFANKDIARGNAMAKELAAKAKKKDWMPQKYAADAITYTEGGDINQAIAWYKDAIAKNSGDKSELQIGLGDAMRKISGGGGEAMNNYEAVIEKDKTNSLAFSRIGDLWYDARNYQSALDNYGRAKEADVNNPLPYKALSNAYSRSGKYKQALQNLQEYLSHSDNTFEDQLEYTRALYQAQSYCDAATQAQKLLQGQPDPTRVNELTGILGFSQINCGDSLAALNNLRKYFAVQDPAKILPGAYIEYGKLFLKLDMTDSAGHYYMKGISGDTARNKTDVYRDVAEAFKAKKNYCKSAEWYSNLVKANPDAQAADYVWRVIMYYYCKDLGNGMIAANEFEAKHGATQPSAYYWQGRVASAIDSEATTGGAIPYYQKWLEKVGPNYEKKNDLKSAYEYMMYYYFNTKDKENLKLYKEKILAIDPNSRSVKEIEELEKQVNAKPRSSGK</sequence>
<organism evidence="3 4">
    <name type="scientific">Nemorincola caseinilytica</name>
    <dbReference type="NCBI Taxonomy" id="2054315"/>
    <lineage>
        <taxon>Bacteria</taxon>
        <taxon>Pseudomonadati</taxon>
        <taxon>Bacteroidota</taxon>
        <taxon>Chitinophagia</taxon>
        <taxon>Chitinophagales</taxon>
        <taxon>Chitinophagaceae</taxon>
        <taxon>Nemorincola</taxon>
    </lineage>
</organism>
<evidence type="ECO:0000313" key="4">
    <source>
        <dbReference type="Proteomes" id="UP001500067"/>
    </source>
</evidence>
<dbReference type="EMBL" id="BAABFA010000007">
    <property type="protein sequence ID" value="GAA4462262.1"/>
    <property type="molecule type" value="Genomic_DNA"/>
</dbReference>
<dbReference type="PANTHER" id="PTHR12558">
    <property type="entry name" value="CELL DIVISION CYCLE 16,23,27"/>
    <property type="match status" value="1"/>
</dbReference>
<feature type="signal peptide" evidence="2">
    <location>
        <begin position="1"/>
        <end position="23"/>
    </location>
</feature>